<keyword evidence="3" id="KW-1185">Reference proteome</keyword>
<name>A0AAW1CZN2_9HEMI</name>
<sequence>MSCLKLDIVSLVERLGGAAKYQLLPGVYLSHHLDTSKAPRSLVDSLVKGNYSKDVDVYISNKVNEYLNSLTLSVKVLDTTTINHARKLSEKILSNFMPIETGRRKGYGGALWAAGSVAAVGLSVLAAISGKALMTSLLALMLAGTGAMRGGGAMGGGGGGGNGGCKSAAVYDHGRTIELDRLATAESNVYKEIRPVYKPEGYIVTAH</sequence>
<comment type="caution">
    <text evidence="2">The sequence shown here is derived from an EMBL/GenBank/DDBJ whole genome shotgun (WGS) entry which is preliminary data.</text>
</comment>
<dbReference type="Proteomes" id="UP001461498">
    <property type="component" value="Unassembled WGS sequence"/>
</dbReference>
<organism evidence="2 3">
    <name type="scientific">Rhynocoris fuscipes</name>
    <dbReference type="NCBI Taxonomy" id="488301"/>
    <lineage>
        <taxon>Eukaryota</taxon>
        <taxon>Metazoa</taxon>
        <taxon>Ecdysozoa</taxon>
        <taxon>Arthropoda</taxon>
        <taxon>Hexapoda</taxon>
        <taxon>Insecta</taxon>
        <taxon>Pterygota</taxon>
        <taxon>Neoptera</taxon>
        <taxon>Paraneoptera</taxon>
        <taxon>Hemiptera</taxon>
        <taxon>Heteroptera</taxon>
        <taxon>Panheteroptera</taxon>
        <taxon>Cimicomorpha</taxon>
        <taxon>Reduviidae</taxon>
        <taxon>Harpactorinae</taxon>
        <taxon>Harpactorini</taxon>
        <taxon>Rhynocoris</taxon>
    </lineage>
</organism>
<dbReference type="Pfam" id="PF07898">
    <property type="entry name" value="DUF1676"/>
    <property type="match status" value="1"/>
</dbReference>
<keyword evidence="1" id="KW-0812">Transmembrane</keyword>
<accession>A0AAW1CZN2</accession>
<evidence type="ECO:0000313" key="2">
    <source>
        <dbReference type="EMBL" id="KAK9502077.1"/>
    </source>
</evidence>
<keyword evidence="1" id="KW-1133">Transmembrane helix</keyword>
<reference evidence="2 3" key="1">
    <citation type="submission" date="2022-12" db="EMBL/GenBank/DDBJ databases">
        <title>Chromosome-level genome assembly of true bugs.</title>
        <authorList>
            <person name="Ma L."/>
            <person name="Li H."/>
        </authorList>
    </citation>
    <scope>NUCLEOTIDE SEQUENCE [LARGE SCALE GENOMIC DNA]</scope>
    <source>
        <strain evidence="2">Lab_2022b</strain>
    </source>
</reference>
<keyword evidence="1" id="KW-0472">Membrane</keyword>
<dbReference type="AlphaFoldDB" id="A0AAW1CZN2"/>
<dbReference type="InterPro" id="IPR012464">
    <property type="entry name" value="DUF1676"/>
</dbReference>
<gene>
    <name evidence="2" type="ORF">O3M35_012680</name>
</gene>
<evidence type="ECO:0000313" key="3">
    <source>
        <dbReference type="Proteomes" id="UP001461498"/>
    </source>
</evidence>
<dbReference type="EMBL" id="JAPXFL010000009">
    <property type="protein sequence ID" value="KAK9502077.1"/>
    <property type="molecule type" value="Genomic_DNA"/>
</dbReference>
<feature type="transmembrane region" description="Helical" evidence="1">
    <location>
        <begin position="107"/>
        <end position="128"/>
    </location>
</feature>
<evidence type="ECO:0000256" key="1">
    <source>
        <dbReference type="SAM" id="Phobius"/>
    </source>
</evidence>
<proteinExistence type="predicted"/>
<protein>
    <submittedName>
        <fullName evidence="2">Uncharacterized protein</fullName>
    </submittedName>
</protein>